<evidence type="ECO:0000259" key="8">
    <source>
        <dbReference type="Pfam" id="PF02687"/>
    </source>
</evidence>
<keyword evidence="5 7" id="KW-0472">Membrane</keyword>
<feature type="transmembrane region" description="Helical" evidence="7">
    <location>
        <begin position="279"/>
        <end position="306"/>
    </location>
</feature>
<dbReference type="InterPro" id="IPR003838">
    <property type="entry name" value="ABC3_permease_C"/>
</dbReference>
<evidence type="ECO:0000256" key="2">
    <source>
        <dbReference type="ARBA" id="ARBA00022475"/>
    </source>
</evidence>
<evidence type="ECO:0000256" key="5">
    <source>
        <dbReference type="ARBA" id="ARBA00023136"/>
    </source>
</evidence>
<keyword evidence="4 7" id="KW-1133">Transmembrane helix</keyword>
<gene>
    <name evidence="9" type="ORF">H5P30_12205</name>
</gene>
<proteinExistence type="inferred from homology"/>
<evidence type="ECO:0000256" key="3">
    <source>
        <dbReference type="ARBA" id="ARBA00022692"/>
    </source>
</evidence>
<dbReference type="InterPro" id="IPR050250">
    <property type="entry name" value="Macrolide_Exporter_MacB"/>
</dbReference>
<dbReference type="EMBL" id="JACHVA010000099">
    <property type="protein sequence ID" value="MBC2602538.1"/>
    <property type="molecule type" value="Genomic_DNA"/>
</dbReference>
<keyword evidence="2" id="KW-1003">Cell membrane</keyword>
<dbReference type="PANTHER" id="PTHR30572">
    <property type="entry name" value="MEMBRANE COMPONENT OF TRANSPORTER-RELATED"/>
    <property type="match status" value="1"/>
</dbReference>
<comment type="caution">
    <text evidence="9">The sequence shown here is derived from an EMBL/GenBank/DDBJ whole genome shotgun (WGS) entry which is preliminary data.</text>
</comment>
<dbReference type="GO" id="GO:0022857">
    <property type="term" value="F:transmembrane transporter activity"/>
    <property type="evidence" value="ECO:0007669"/>
    <property type="project" value="TreeGrafter"/>
</dbReference>
<accession>A0A7X1E502</accession>
<feature type="transmembrane region" description="Helical" evidence="7">
    <location>
        <begin position="36"/>
        <end position="58"/>
    </location>
</feature>
<reference evidence="9 10" key="1">
    <citation type="submission" date="2020-07" db="EMBL/GenBank/DDBJ databases">
        <authorList>
            <person name="Feng X."/>
        </authorList>
    </citation>
    <scope>NUCLEOTIDE SEQUENCE [LARGE SCALE GENOMIC DNA]</scope>
    <source>
        <strain evidence="9 10">JCM14086</strain>
    </source>
</reference>
<evidence type="ECO:0000313" key="10">
    <source>
        <dbReference type="Proteomes" id="UP000525652"/>
    </source>
</evidence>
<dbReference type="Proteomes" id="UP000525652">
    <property type="component" value="Unassembled WGS sequence"/>
</dbReference>
<keyword evidence="10" id="KW-1185">Reference proteome</keyword>
<dbReference type="GO" id="GO:0005886">
    <property type="term" value="C:plasma membrane"/>
    <property type="evidence" value="ECO:0007669"/>
    <property type="project" value="UniProtKB-SubCell"/>
</dbReference>
<evidence type="ECO:0000256" key="4">
    <source>
        <dbReference type="ARBA" id="ARBA00022989"/>
    </source>
</evidence>
<evidence type="ECO:0000256" key="1">
    <source>
        <dbReference type="ARBA" id="ARBA00004651"/>
    </source>
</evidence>
<feature type="transmembrane region" description="Helical" evidence="7">
    <location>
        <begin position="220"/>
        <end position="243"/>
    </location>
</feature>
<dbReference type="Pfam" id="PF02687">
    <property type="entry name" value="FtsX"/>
    <property type="match status" value="1"/>
</dbReference>
<keyword evidence="3 7" id="KW-0812">Transmembrane</keyword>
<comment type="subcellular location">
    <subcellularLocation>
        <location evidence="1">Cell membrane</location>
        <topology evidence="1">Multi-pass membrane protein</topology>
    </subcellularLocation>
</comment>
<dbReference type="PANTHER" id="PTHR30572:SF4">
    <property type="entry name" value="ABC TRANSPORTER PERMEASE YTRF"/>
    <property type="match status" value="1"/>
</dbReference>
<evidence type="ECO:0000313" key="9">
    <source>
        <dbReference type="EMBL" id="MBC2602538.1"/>
    </source>
</evidence>
<protein>
    <submittedName>
        <fullName evidence="9">FtsX-like permease family protein</fullName>
    </submittedName>
</protein>
<evidence type="ECO:0000256" key="6">
    <source>
        <dbReference type="ARBA" id="ARBA00038076"/>
    </source>
</evidence>
<feature type="transmembrane region" description="Helical" evidence="7">
    <location>
        <begin position="312"/>
        <end position="332"/>
    </location>
</feature>
<dbReference type="AlphaFoldDB" id="A0A7X1E502"/>
<organism evidence="9 10">
    <name type="scientific">Puniceicoccus vermicola</name>
    <dbReference type="NCBI Taxonomy" id="388746"/>
    <lineage>
        <taxon>Bacteria</taxon>
        <taxon>Pseudomonadati</taxon>
        <taxon>Verrucomicrobiota</taxon>
        <taxon>Opitutia</taxon>
        <taxon>Puniceicoccales</taxon>
        <taxon>Puniceicoccaceae</taxon>
        <taxon>Puniceicoccus</taxon>
    </lineage>
</organism>
<evidence type="ECO:0000256" key="7">
    <source>
        <dbReference type="SAM" id="Phobius"/>
    </source>
</evidence>
<comment type="similarity">
    <text evidence="6">Belongs to the ABC-4 integral membrane protein family.</text>
</comment>
<dbReference type="RefSeq" id="WP_185693209.1">
    <property type="nucleotide sequence ID" value="NZ_JACHVA010000099.1"/>
</dbReference>
<sequence length="350" mass="38135">MSRQPTQIIQSQVKLPFSVALEVVLQGIRIRMGRSVVTMMGVVLGVAFLMSVFCSNMIRKGMSEEREIRSEVQRMISFLEADTGSVEGRVLGVIATGKLTVIEERLLQEIDNREVAEIRYYQAEPGQPIPRLDSLLALQSTQGIGAGASGVLLIGDGPAPSVNWSAAFSEMRRPIVASPRTELLKTVPDTGTAVRLERKLDPEELKRIEREERQAKIRNIWIVSIALLVTIIGITNSLLMSVTERFKEIGTMKCLGALSSFIRRIFFIESALTGLVGSLIGGVLGFLVAAVIYAFTFGFGLVFASIDYSGALFLYLIAVACGILMSILAAIYPASFASRMVPATALRSNI</sequence>
<feature type="domain" description="ABC3 transporter permease C-terminal" evidence="8">
    <location>
        <begin position="222"/>
        <end position="341"/>
    </location>
</feature>
<name>A0A7X1E502_9BACT</name>